<keyword evidence="5" id="KW-0560">Oxidoreductase</keyword>
<feature type="domain" description="Acyl-CoA oxidase/dehydrogenase middle" evidence="7">
    <location>
        <begin position="124"/>
        <end position="218"/>
    </location>
</feature>
<evidence type="ECO:0000256" key="2">
    <source>
        <dbReference type="ARBA" id="ARBA00009347"/>
    </source>
</evidence>
<dbReference type="SUPFAM" id="SSF47203">
    <property type="entry name" value="Acyl-CoA dehydrogenase C-terminal domain-like"/>
    <property type="match status" value="1"/>
</dbReference>
<dbReference type="InterPro" id="IPR006091">
    <property type="entry name" value="Acyl-CoA_Oxase/DH_mid-dom"/>
</dbReference>
<accession>A0ABS2I2F3</accession>
<dbReference type="RefSeq" id="WP_205085209.1">
    <property type="nucleotide sequence ID" value="NZ_JAFEUF010000162.1"/>
</dbReference>
<keyword evidence="3 5" id="KW-0285">Flavoprotein</keyword>
<comment type="caution">
    <text evidence="9">The sequence shown here is derived from an EMBL/GenBank/DDBJ whole genome shotgun (WGS) entry which is preliminary data.</text>
</comment>
<dbReference type="Gene3D" id="2.40.110.10">
    <property type="entry name" value="Butyryl-CoA Dehydrogenase, subunit A, domain 2"/>
    <property type="match status" value="1"/>
</dbReference>
<proteinExistence type="inferred from homology"/>
<evidence type="ECO:0000256" key="1">
    <source>
        <dbReference type="ARBA" id="ARBA00001974"/>
    </source>
</evidence>
<dbReference type="PANTHER" id="PTHR43884">
    <property type="entry name" value="ACYL-COA DEHYDROGENASE"/>
    <property type="match status" value="1"/>
</dbReference>
<comment type="similarity">
    <text evidence="2 5">Belongs to the acyl-CoA dehydrogenase family.</text>
</comment>
<dbReference type="PANTHER" id="PTHR43884:SF12">
    <property type="entry name" value="ISOVALERYL-COA DEHYDROGENASE, MITOCHONDRIAL-RELATED"/>
    <property type="match status" value="1"/>
</dbReference>
<dbReference type="SUPFAM" id="SSF56645">
    <property type="entry name" value="Acyl-CoA dehydrogenase NM domain-like"/>
    <property type="match status" value="1"/>
</dbReference>
<evidence type="ECO:0000256" key="5">
    <source>
        <dbReference type="RuleBase" id="RU362125"/>
    </source>
</evidence>
<dbReference type="Pfam" id="PF00441">
    <property type="entry name" value="Acyl-CoA_dh_1"/>
    <property type="match status" value="1"/>
</dbReference>
<evidence type="ECO:0000256" key="3">
    <source>
        <dbReference type="ARBA" id="ARBA00022630"/>
    </source>
</evidence>
<dbReference type="Pfam" id="PF02770">
    <property type="entry name" value="Acyl-CoA_dh_M"/>
    <property type="match status" value="1"/>
</dbReference>
<dbReference type="InterPro" id="IPR037069">
    <property type="entry name" value="AcylCoA_DH/ox_N_sf"/>
</dbReference>
<protein>
    <submittedName>
        <fullName evidence="9">Acyl-CoA dehydrogenase family protein</fullName>
    </submittedName>
</protein>
<dbReference type="EMBL" id="JAFEUF010000162">
    <property type="protein sequence ID" value="MBM7057060.1"/>
    <property type="molecule type" value="Genomic_DNA"/>
</dbReference>
<feature type="domain" description="Acyl-CoA dehydrogenase/oxidase N-terminal" evidence="8">
    <location>
        <begin position="22"/>
        <end position="120"/>
    </location>
</feature>
<comment type="cofactor">
    <cofactor evidence="1 5">
        <name>FAD</name>
        <dbReference type="ChEBI" id="CHEBI:57692"/>
    </cofactor>
</comment>
<evidence type="ECO:0000313" key="10">
    <source>
        <dbReference type="Proteomes" id="UP000712045"/>
    </source>
</evidence>
<dbReference type="InterPro" id="IPR013786">
    <property type="entry name" value="AcylCoA_DH/ox_N"/>
</dbReference>
<dbReference type="InterPro" id="IPR009075">
    <property type="entry name" value="AcylCo_DH/oxidase_C"/>
</dbReference>
<dbReference type="Proteomes" id="UP000712045">
    <property type="component" value="Unassembled WGS sequence"/>
</dbReference>
<gene>
    <name evidence="9" type="ORF">JS521_25120</name>
</gene>
<evidence type="ECO:0000259" key="8">
    <source>
        <dbReference type="Pfam" id="PF02771"/>
    </source>
</evidence>
<dbReference type="Pfam" id="PF02771">
    <property type="entry name" value="Acyl-CoA_dh_N"/>
    <property type="match status" value="1"/>
</dbReference>
<dbReference type="InterPro" id="IPR036250">
    <property type="entry name" value="AcylCo_DH-like_C"/>
</dbReference>
<keyword evidence="10" id="KW-1185">Reference proteome</keyword>
<name>A0ABS2I2F3_9ACTN</name>
<evidence type="ECO:0000313" key="9">
    <source>
        <dbReference type="EMBL" id="MBM7057060.1"/>
    </source>
</evidence>
<sequence>MAAESAAEQATDTYGITAPYGDELNDDVTRWDRAAEFPHEKWKPLQRSGLFTLPFAPEYGGAGRTLTETMAALEGLGHTSRDAGLNFSASTQIVSVGIPLQAFGSAELRERYLPQVTSGQAITAHAITEASHGSDVMNIRTTAVREGDEYVINGGKLFITNAPVADLFLLYVRTGKPGAFGLSTFLAERSTPGLTIGEPLETMGLRTSPISEVTLKDVRLPVGNRLGSEGAGFLIMDYVMKREVLFSFAVNLGEMTHRLKRVVEHATTRQQFGSAIGKNQAVAHKIADMRIAVETARKWLYDTGRKVEQGKDASLDVAATKILVSEANQRTAQDAIQIFGARGYLTDTGIERELRNAAAGSIYSGTNEIQRNCIAALMGL</sequence>
<evidence type="ECO:0000259" key="6">
    <source>
        <dbReference type="Pfam" id="PF00441"/>
    </source>
</evidence>
<feature type="domain" description="Acyl-CoA dehydrogenase/oxidase C-terminal" evidence="6">
    <location>
        <begin position="230"/>
        <end position="376"/>
    </location>
</feature>
<dbReference type="Gene3D" id="1.10.540.10">
    <property type="entry name" value="Acyl-CoA dehydrogenase/oxidase, N-terminal domain"/>
    <property type="match status" value="1"/>
</dbReference>
<evidence type="ECO:0000256" key="4">
    <source>
        <dbReference type="ARBA" id="ARBA00022827"/>
    </source>
</evidence>
<keyword evidence="4 5" id="KW-0274">FAD</keyword>
<dbReference type="InterPro" id="IPR009100">
    <property type="entry name" value="AcylCoA_DH/oxidase_NM_dom_sf"/>
</dbReference>
<dbReference type="InterPro" id="IPR046373">
    <property type="entry name" value="Acyl-CoA_Oxase/DH_mid-dom_sf"/>
</dbReference>
<dbReference type="Gene3D" id="1.20.140.10">
    <property type="entry name" value="Butyryl-CoA Dehydrogenase, subunit A, domain 3"/>
    <property type="match status" value="1"/>
</dbReference>
<reference evidence="9 10" key="1">
    <citation type="submission" date="2021-02" db="EMBL/GenBank/DDBJ databases">
        <title>Genome Streptomyces sp. RHZ10.</title>
        <authorList>
            <person name="Besaury L."/>
        </authorList>
    </citation>
    <scope>NUCLEOTIDE SEQUENCE [LARGE SCALE GENOMIC DNA]</scope>
    <source>
        <strain evidence="9 10">RHZ10</strain>
    </source>
</reference>
<organism evidence="9 10">
    <name type="scientific">Streptomyces durocortorensis</name>
    <dbReference type="NCBI Taxonomy" id="2811104"/>
    <lineage>
        <taxon>Bacteria</taxon>
        <taxon>Bacillati</taxon>
        <taxon>Actinomycetota</taxon>
        <taxon>Actinomycetes</taxon>
        <taxon>Kitasatosporales</taxon>
        <taxon>Streptomycetaceae</taxon>
        <taxon>Streptomyces</taxon>
    </lineage>
</organism>
<evidence type="ECO:0000259" key="7">
    <source>
        <dbReference type="Pfam" id="PF02770"/>
    </source>
</evidence>